<dbReference type="GO" id="GO:0008168">
    <property type="term" value="F:methyltransferase activity"/>
    <property type="evidence" value="ECO:0007669"/>
    <property type="project" value="UniProtKB-KW"/>
</dbReference>
<dbReference type="SUPFAM" id="SSF53335">
    <property type="entry name" value="S-adenosyl-L-methionine-dependent methyltransferases"/>
    <property type="match status" value="1"/>
</dbReference>
<gene>
    <name evidence="1" type="ORF">K0U00_05985</name>
</gene>
<keyword evidence="2" id="KW-1185">Reference proteome</keyword>
<dbReference type="InterPro" id="IPR029063">
    <property type="entry name" value="SAM-dependent_MTases_sf"/>
</dbReference>
<proteinExistence type="predicted"/>
<name>A0ABS7BYD6_9BACL</name>
<evidence type="ECO:0000313" key="2">
    <source>
        <dbReference type="Proteomes" id="UP001519887"/>
    </source>
</evidence>
<dbReference type="EMBL" id="JAHZIK010000092">
    <property type="protein sequence ID" value="MBW7453587.1"/>
    <property type="molecule type" value="Genomic_DNA"/>
</dbReference>
<dbReference type="Proteomes" id="UP001519887">
    <property type="component" value="Unassembled WGS sequence"/>
</dbReference>
<comment type="caution">
    <text evidence="1">The sequence shown here is derived from an EMBL/GenBank/DDBJ whole genome shotgun (WGS) entry which is preliminary data.</text>
</comment>
<dbReference type="CDD" id="cd02440">
    <property type="entry name" value="AdoMet_MTases"/>
    <property type="match status" value="1"/>
</dbReference>
<dbReference type="RefSeq" id="WP_210045204.1">
    <property type="nucleotide sequence ID" value="NZ_JBHLVU010000013.1"/>
</dbReference>
<evidence type="ECO:0000313" key="1">
    <source>
        <dbReference type="EMBL" id="MBW7453587.1"/>
    </source>
</evidence>
<reference evidence="1 2" key="1">
    <citation type="submission" date="2021-07" db="EMBL/GenBank/DDBJ databases">
        <title>Paenibacillus radiodurans sp. nov., isolated from the southeastern edge of Tengger Desert.</title>
        <authorList>
            <person name="Zhang G."/>
        </authorList>
    </citation>
    <scope>NUCLEOTIDE SEQUENCE [LARGE SCALE GENOMIC DNA]</scope>
    <source>
        <strain evidence="1 2">CCM 7311</strain>
    </source>
</reference>
<keyword evidence="1" id="KW-0489">Methyltransferase</keyword>
<organism evidence="1 2">
    <name type="scientific">Paenibacillus sepulcri</name>
    <dbReference type="NCBI Taxonomy" id="359917"/>
    <lineage>
        <taxon>Bacteria</taxon>
        <taxon>Bacillati</taxon>
        <taxon>Bacillota</taxon>
        <taxon>Bacilli</taxon>
        <taxon>Bacillales</taxon>
        <taxon>Paenibacillaceae</taxon>
        <taxon>Paenibacillus</taxon>
    </lineage>
</organism>
<protein>
    <submittedName>
        <fullName evidence="1">Class I SAM-dependent methyltransferase</fullName>
    </submittedName>
</protein>
<keyword evidence="1" id="KW-0808">Transferase</keyword>
<dbReference type="Gene3D" id="3.40.50.150">
    <property type="entry name" value="Vaccinia Virus protein VP39"/>
    <property type="match status" value="1"/>
</dbReference>
<dbReference type="GO" id="GO:0032259">
    <property type="term" value="P:methylation"/>
    <property type="evidence" value="ECO:0007669"/>
    <property type="project" value="UniProtKB-KW"/>
</dbReference>
<accession>A0ABS7BYD6</accession>
<sequence length="252" mass="29789">MARIEWFDQMLTATTDLFFNLEMELLLHQYGGSETLRLLDVGCGNGEYLSRLSRHYPGWQCTGLELDEGIYQYAVLKETPNLSFVHSSYENYESDHRYDLVLVRLVAAHLQDQGHFMRWLRDRTHPHSTIIIIDIEDAEETRWSESLPLFSSLYSQMRRPLRRTRLLRLKDSLALEARFHGFASQQLFRYRAAADALDTKRLMYRYMQLVTGYHYGHPLPADREDELVQWFMSPDQTFEVHMFAILLKTVDI</sequence>
<dbReference type="Pfam" id="PF13489">
    <property type="entry name" value="Methyltransf_23"/>
    <property type="match status" value="1"/>
</dbReference>